<reference evidence="14 15" key="1">
    <citation type="submission" date="2016-10" db="EMBL/GenBank/DDBJ databases">
        <authorList>
            <person name="de Groot N.N."/>
        </authorList>
    </citation>
    <scope>NUCLEOTIDE SEQUENCE [LARGE SCALE GENOMIC DNA]</scope>
    <source>
        <strain evidence="14 15">DSM 22900</strain>
    </source>
</reference>
<keyword evidence="12" id="KW-1133">Transmembrane helix</keyword>
<keyword evidence="2 10" id="KW-0813">Transport</keyword>
<evidence type="ECO:0000256" key="4">
    <source>
        <dbReference type="ARBA" id="ARBA00022496"/>
    </source>
</evidence>
<keyword evidence="6" id="KW-0408">Iron</keyword>
<dbReference type="AlphaFoldDB" id="A0A1I1HU16"/>
<evidence type="ECO:0000256" key="10">
    <source>
        <dbReference type="PROSITE-ProRule" id="PRU01360"/>
    </source>
</evidence>
<keyword evidence="3 10" id="KW-1134">Transmembrane beta strand</keyword>
<evidence type="ECO:0000256" key="7">
    <source>
        <dbReference type="ARBA" id="ARBA00023077"/>
    </source>
</evidence>
<evidence type="ECO:0000256" key="9">
    <source>
        <dbReference type="ARBA" id="ARBA00023237"/>
    </source>
</evidence>
<dbReference type="Pfam" id="PF07660">
    <property type="entry name" value="STN"/>
    <property type="match status" value="1"/>
</dbReference>
<evidence type="ECO:0000256" key="5">
    <source>
        <dbReference type="ARBA" id="ARBA00022692"/>
    </source>
</evidence>
<feature type="transmembrane region" description="Helical" evidence="12">
    <location>
        <begin position="21"/>
        <end position="41"/>
    </location>
</feature>
<proteinExistence type="inferred from homology"/>
<evidence type="ECO:0000313" key="14">
    <source>
        <dbReference type="EMBL" id="SFC27062.1"/>
    </source>
</evidence>
<protein>
    <submittedName>
        <fullName evidence="14">TonB-linked outer membrane protein, SusC/RagA family</fullName>
    </submittedName>
</protein>
<evidence type="ECO:0000259" key="13">
    <source>
        <dbReference type="SMART" id="SM00965"/>
    </source>
</evidence>
<dbReference type="Pfam" id="PF00593">
    <property type="entry name" value="TonB_dep_Rec_b-barrel"/>
    <property type="match status" value="1"/>
</dbReference>
<dbReference type="Pfam" id="PF07715">
    <property type="entry name" value="Plug"/>
    <property type="match status" value="1"/>
</dbReference>
<organism evidence="14 15">
    <name type="scientific">Parapedobacter composti</name>
    <dbReference type="NCBI Taxonomy" id="623281"/>
    <lineage>
        <taxon>Bacteria</taxon>
        <taxon>Pseudomonadati</taxon>
        <taxon>Bacteroidota</taxon>
        <taxon>Sphingobacteriia</taxon>
        <taxon>Sphingobacteriales</taxon>
        <taxon>Sphingobacteriaceae</taxon>
        <taxon>Parapedobacter</taxon>
    </lineage>
</organism>
<sequence length="1145" mass="128728">MKFNQISMLAHQPVYTCRLELLAVMKTIVLMLTCFLQVSALTTRAQITLDKRNAKIIDVLVEIRKQTGVDFFYDKEGILAVDPVSVVVKDASLEQTLDMLTKGKPIAWSINGGIVTLSPKPRTYAVALPTERQQLHVEGLVVDEHGDRLSNVNVEAFSATYRSVGSRTDRYGRFRVPVGSLDDTLRFTMVGYQTLTEPLRGRPQVNVTLKLSQELLEDVVITGVYQRKAESYTGAAQTITKEELKRAGNVNVFQALKNISPSMVLDNFEMGSNPNTMPQIQVRGNGSLPILEEDVVGGMKGNYLKDPTQPLFILDGFEASIERIFDLDINRIESVTILRDAASKALYGSKAANGVIVIETNRMIGDKPLVTYNASVNVELPDLTSYNLTNAMEKLQAEVIDGMYIANSGVYDAPGQYVNLNRLYNQRRKLALEGLDTYWLAKPLQNGVGQRHSLSVELGNRDLRVLTDLLYNDVKGVMIGSGRRNVGGSVNASYRLDNFLFRNITSVTSNRGVESGYGTFDDYVKMNPYWRAENVDGTIPYYAETLLDGSRVTNPLYNSTVNSKIESSYLNLTNNFYLEWTMIPGLRATLRAGADLKRSDADEFYPGSHTRFETYYGADQVRKGSYQVNTGKSVYYSGDLNVNYAKEIDRHYLFGNLGYNISERSFSERLYLAEGFPSDRLRDIIFARNYALNSRPTGVDGITRDMGVLAAFSYMWDNRFLTDLTYRANASSQFGADKRWASFWSAGLGWNFHNESWFKDNPVVEQLRVRGSLGATGNQNFNTNASIATYRYILESFYQGFPGSQLVNMANPLLQWESSFDYNIGLDAKVKGFGLRFDYYERYTENLLADVSLPNSTGFSSVKDNLGRVKNQGIEVFANYMVWQRGRNFISLNASIETNESKIIELSDAMKVFNSRMEARAADRGNNRPVHRYQDGMSMDAIWAVPSLGIDPATGLEIYLDQDGNTTFEWNANDMIVAGVARPKYQGVLGFSAEFNGFGIAVSARYLGGGQLYNQTLVDRVENVDINYNVDKRVLTGRWLYPGQNALFKRLSQYNIENENGSVSPAQEVTRATTRFVQDRRELTIGAANLYYDFYNQRWLTTARLQRLRLALNMNELGTFSSIGIERGTSYPFSRTMSFSLTATF</sequence>
<dbReference type="InterPro" id="IPR023996">
    <property type="entry name" value="TonB-dep_OMP_SusC/RagA"/>
</dbReference>
<evidence type="ECO:0000256" key="6">
    <source>
        <dbReference type="ARBA" id="ARBA00023004"/>
    </source>
</evidence>
<dbReference type="InterPro" id="IPR037066">
    <property type="entry name" value="Plug_dom_sf"/>
</dbReference>
<dbReference type="InterPro" id="IPR008969">
    <property type="entry name" value="CarboxyPept-like_regulatory"/>
</dbReference>
<dbReference type="InterPro" id="IPR012910">
    <property type="entry name" value="Plug_dom"/>
</dbReference>
<keyword evidence="8 10" id="KW-0472">Membrane</keyword>
<keyword evidence="4" id="KW-0406">Ion transport</keyword>
<dbReference type="Gene3D" id="2.170.130.10">
    <property type="entry name" value="TonB-dependent receptor, plug domain"/>
    <property type="match status" value="1"/>
</dbReference>
<dbReference type="Gene3D" id="2.40.170.20">
    <property type="entry name" value="TonB-dependent receptor, beta-barrel domain"/>
    <property type="match status" value="1"/>
</dbReference>
<evidence type="ECO:0000256" key="2">
    <source>
        <dbReference type="ARBA" id="ARBA00022448"/>
    </source>
</evidence>
<gene>
    <name evidence="14" type="ORF">SAMN05421747_107101</name>
</gene>
<dbReference type="NCBIfam" id="TIGR04057">
    <property type="entry name" value="SusC_RagA_signa"/>
    <property type="match status" value="1"/>
</dbReference>
<comment type="similarity">
    <text evidence="10 11">Belongs to the TonB-dependent receptor family.</text>
</comment>
<dbReference type="InterPro" id="IPR039426">
    <property type="entry name" value="TonB-dep_rcpt-like"/>
</dbReference>
<comment type="subcellular location">
    <subcellularLocation>
        <location evidence="1 10">Cell outer membrane</location>
        <topology evidence="1 10">Multi-pass membrane protein</topology>
    </subcellularLocation>
</comment>
<dbReference type="STRING" id="623281.SAMN05421747_107101"/>
<dbReference type="SUPFAM" id="SSF49464">
    <property type="entry name" value="Carboxypeptidase regulatory domain-like"/>
    <property type="match status" value="1"/>
</dbReference>
<evidence type="ECO:0000256" key="11">
    <source>
        <dbReference type="RuleBase" id="RU003357"/>
    </source>
</evidence>
<dbReference type="InterPro" id="IPR036942">
    <property type="entry name" value="Beta-barrel_TonB_sf"/>
</dbReference>
<dbReference type="PROSITE" id="PS52016">
    <property type="entry name" value="TONB_DEPENDENT_REC_3"/>
    <property type="match status" value="1"/>
</dbReference>
<dbReference type="Proteomes" id="UP000199577">
    <property type="component" value="Unassembled WGS sequence"/>
</dbReference>
<keyword evidence="15" id="KW-1185">Reference proteome</keyword>
<dbReference type="InterPro" id="IPR000531">
    <property type="entry name" value="Beta-barrel_TonB"/>
</dbReference>
<feature type="domain" description="Secretin/TonB short N-terminal" evidence="13">
    <location>
        <begin position="69"/>
        <end position="120"/>
    </location>
</feature>
<keyword evidence="5 10" id="KW-0812">Transmembrane</keyword>
<name>A0A1I1HU16_9SPHI</name>
<evidence type="ECO:0000256" key="8">
    <source>
        <dbReference type="ARBA" id="ARBA00023136"/>
    </source>
</evidence>
<dbReference type="GO" id="GO:0006826">
    <property type="term" value="P:iron ion transport"/>
    <property type="evidence" value="ECO:0007669"/>
    <property type="project" value="UniProtKB-KW"/>
</dbReference>
<dbReference type="GO" id="GO:0009279">
    <property type="term" value="C:cell outer membrane"/>
    <property type="evidence" value="ECO:0007669"/>
    <property type="project" value="UniProtKB-SubCell"/>
</dbReference>
<keyword evidence="7 11" id="KW-0798">TonB box</keyword>
<dbReference type="InterPro" id="IPR011662">
    <property type="entry name" value="Secretin/TonB_short_N"/>
</dbReference>
<evidence type="ECO:0000256" key="12">
    <source>
        <dbReference type="SAM" id="Phobius"/>
    </source>
</evidence>
<keyword evidence="9 10" id="KW-0998">Cell outer membrane</keyword>
<accession>A0A1I1HU16</accession>
<keyword evidence="4" id="KW-0410">Iron transport</keyword>
<dbReference type="NCBIfam" id="TIGR04056">
    <property type="entry name" value="OMP_RagA_SusC"/>
    <property type="match status" value="1"/>
</dbReference>
<dbReference type="InterPro" id="IPR023997">
    <property type="entry name" value="TonB-dep_OMP_SusC/RagA_CS"/>
</dbReference>
<dbReference type="SMART" id="SM00965">
    <property type="entry name" value="STN"/>
    <property type="match status" value="1"/>
</dbReference>
<dbReference type="Pfam" id="PF13620">
    <property type="entry name" value="CarboxypepD_reg"/>
    <property type="match status" value="1"/>
</dbReference>
<dbReference type="EMBL" id="FOLL01000007">
    <property type="protein sequence ID" value="SFC27062.1"/>
    <property type="molecule type" value="Genomic_DNA"/>
</dbReference>
<evidence type="ECO:0000256" key="3">
    <source>
        <dbReference type="ARBA" id="ARBA00022452"/>
    </source>
</evidence>
<evidence type="ECO:0000256" key="1">
    <source>
        <dbReference type="ARBA" id="ARBA00004571"/>
    </source>
</evidence>
<evidence type="ECO:0000313" key="15">
    <source>
        <dbReference type="Proteomes" id="UP000199577"/>
    </source>
</evidence>
<dbReference type="SUPFAM" id="SSF56935">
    <property type="entry name" value="Porins"/>
    <property type="match status" value="1"/>
</dbReference>